<keyword evidence="2" id="KW-0808">Transferase</keyword>
<dbReference type="GO" id="GO:0016779">
    <property type="term" value="F:nucleotidyltransferase activity"/>
    <property type="evidence" value="ECO:0007669"/>
    <property type="project" value="UniProtKB-KW"/>
</dbReference>
<dbReference type="PANTHER" id="PTHR10953">
    <property type="entry name" value="UBIQUITIN-ACTIVATING ENZYME E1"/>
    <property type="match status" value="1"/>
</dbReference>
<dbReference type="SUPFAM" id="SSF69572">
    <property type="entry name" value="Activating enzymes of the ubiquitin-like proteins"/>
    <property type="match status" value="1"/>
</dbReference>
<reference evidence="2" key="1">
    <citation type="journal article" date="2020" name="mSystems">
        <title>Genome- and Community-Level Interaction Insights into Carbon Utilization and Element Cycling Functions of Hydrothermarchaeota in Hydrothermal Sediment.</title>
        <authorList>
            <person name="Zhou Z."/>
            <person name="Liu Y."/>
            <person name="Xu W."/>
            <person name="Pan J."/>
            <person name="Luo Z.H."/>
            <person name="Li M."/>
        </authorList>
    </citation>
    <scope>NUCLEOTIDE SEQUENCE [LARGE SCALE GENOMIC DNA]</scope>
    <source>
        <strain evidence="2">SpSt-374</strain>
    </source>
</reference>
<dbReference type="Pfam" id="PF00899">
    <property type="entry name" value="ThiF"/>
    <property type="match status" value="1"/>
</dbReference>
<dbReference type="GO" id="GO:0004792">
    <property type="term" value="F:thiosulfate-cyanide sulfurtransferase activity"/>
    <property type="evidence" value="ECO:0007669"/>
    <property type="project" value="TreeGrafter"/>
</dbReference>
<evidence type="ECO:0000313" key="2">
    <source>
        <dbReference type="EMBL" id="HGG01577.1"/>
    </source>
</evidence>
<dbReference type="Gene3D" id="3.40.50.720">
    <property type="entry name" value="NAD(P)-binding Rossmann-like Domain"/>
    <property type="match status" value="1"/>
</dbReference>
<dbReference type="InterPro" id="IPR000594">
    <property type="entry name" value="ThiF_NAD_FAD-bd"/>
</dbReference>
<protein>
    <submittedName>
        <fullName evidence="2">ThiF family adenylyltransferase</fullName>
    </submittedName>
</protein>
<feature type="domain" description="THIF-type NAD/FAD binding fold" evidence="1">
    <location>
        <begin position="15"/>
        <end position="143"/>
    </location>
</feature>
<organism evidence="2">
    <name type="scientific">Planktothricoides sp. SpSt-374</name>
    <dbReference type="NCBI Taxonomy" id="2282167"/>
    <lineage>
        <taxon>Bacteria</taxon>
        <taxon>Bacillati</taxon>
        <taxon>Cyanobacteriota</taxon>
        <taxon>Cyanophyceae</taxon>
        <taxon>Oscillatoriophycideae</taxon>
        <taxon>Oscillatoriales</taxon>
        <taxon>Oscillatoriaceae</taxon>
        <taxon>Planktothricoides</taxon>
    </lineage>
</organism>
<proteinExistence type="predicted"/>
<accession>A0A7C3VKI9</accession>
<keyword evidence="2" id="KW-0548">Nucleotidyltransferase</keyword>
<gene>
    <name evidence="2" type="ORF">ENR15_13245</name>
</gene>
<dbReference type="CDD" id="cd01483">
    <property type="entry name" value="E1_enzyme_family"/>
    <property type="match status" value="1"/>
</dbReference>
<dbReference type="InterPro" id="IPR045886">
    <property type="entry name" value="ThiF/MoeB/HesA"/>
</dbReference>
<dbReference type="EMBL" id="DSPX01000131">
    <property type="protein sequence ID" value="HGG01577.1"/>
    <property type="molecule type" value="Genomic_DNA"/>
</dbReference>
<dbReference type="PANTHER" id="PTHR10953:SF102">
    <property type="entry name" value="ADENYLYLTRANSFERASE AND SULFURTRANSFERASE MOCS3"/>
    <property type="match status" value="1"/>
</dbReference>
<comment type="caution">
    <text evidence="2">The sequence shown here is derived from an EMBL/GenBank/DDBJ whole genome shotgun (WGS) entry which is preliminary data.</text>
</comment>
<dbReference type="InterPro" id="IPR035985">
    <property type="entry name" value="Ubiquitin-activating_enz"/>
</dbReference>
<dbReference type="GO" id="GO:0008641">
    <property type="term" value="F:ubiquitin-like modifier activating enzyme activity"/>
    <property type="evidence" value="ECO:0007669"/>
    <property type="project" value="InterPro"/>
</dbReference>
<name>A0A7C3VKI9_9CYAN</name>
<dbReference type="GO" id="GO:0005737">
    <property type="term" value="C:cytoplasm"/>
    <property type="evidence" value="ECO:0007669"/>
    <property type="project" value="TreeGrafter"/>
</dbReference>
<evidence type="ECO:0000259" key="1">
    <source>
        <dbReference type="Pfam" id="PF00899"/>
    </source>
</evidence>
<sequence length="213" mass="23691">MSIFWHEQLYRTPAVMTKIKNLPVTVCGAGALGANITENLARMGFGKLKVIDQDRIEERNLSTQPYYRTDIGSFKAKILTNSLYRALGIKVESQTTTLTPENANKLLENSSLVIDTFDNSISRQAVKDSCTNSKIPCLHVGMASDYAEIIWNEHYRVPSPINDDICDYPLARNLVILTVAVACEVVITYAATSKQDNFTITLGDFAIKPFFSS</sequence>
<dbReference type="AlphaFoldDB" id="A0A7C3VKI9"/>